<organism evidence="1 2">
    <name type="scientific">Alistipes communis</name>
    <dbReference type="NCBI Taxonomy" id="2585118"/>
    <lineage>
        <taxon>Bacteria</taxon>
        <taxon>Pseudomonadati</taxon>
        <taxon>Bacteroidota</taxon>
        <taxon>Bacteroidia</taxon>
        <taxon>Bacteroidales</taxon>
        <taxon>Rikenellaceae</taxon>
        <taxon>Alistipes</taxon>
    </lineage>
</organism>
<dbReference type="Proteomes" id="UP000318946">
    <property type="component" value="Chromosome"/>
</dbReference>
<protein>
    <recommendedName>
        <fullName evidence="3">Fibronectin type-III domain-containing protein</fullName>
    </recommendedName>
</protein>
<evidence type="ECO:0000313" key="2">
    <source>
        <dbReference type="Proteomes" id="UP000318946"/>
    </source>
</evidence>
<dbReference type="KEGG" id="acou:A5CBH24_14060"/>
<accession>A0A4Y1WSM7</accession>
<reference evidence="2" key="1">
    <citation type="submission" date="2019-06" db="EMBL/GenBank/DDBJ databases">
        <title>Alistipes onderdonkii subsp. vulgaris subsp. nov., Alistipes dispar sp. nov. and Alistipes communis sp. nov., isolated from human faeces, and creation of Alistipes onderdonkii subsp. onderdonkii subsp. nov.</title>
        <authorList>
            <person name="Sakamoto M."/>
            <person name="Ikeyama N."/>
            <person name="Ogata Y."/>
            <person name="Suda W."/>
            <person name="Iino T."/>
            <person name="Hattori M."/>
            <person name="Ohkuma M."/>
        </authorList>
    </citation>
    <scope>NUCLEOTIDE SEQUENCE [LARGE SCALE GENOMIC DNA]</scope>
    <source>
        <strain evidence="2">5CBH24</strain>
    </source>
</reference>
<evidence type="ECO:0000313" key="1">
    <source>
        <dbReference type="EMBL" id="BBL04093.1"/>
    </source>
</evidence>
<dbReference type="AlphaFoldDB" id="A0A4Y1WSM7"/>
<sequence length="575" mass="61350">MPISNIQTDETYTPMKKYLFLTLLAAAFLAGGGCSSSDDDGWGVIELASPKLKVTTELATATVTWDAVAKTAGYAYALDGAADYTSVDAATTTVTLTALAEGGHTFRLKAVGDLDHTTDSAERTIDFEIDPTLPQPAPTYVKGDEIGSVVVSWPAVKGAAGYAYKFGEAASFTEVGADVLSVTQKGLSAEEPIRFTMYAVGQLPDSNDSEPVSLTFQLVDTSEGVWVRKSNGELFELTESEAKIYTGTVSVSAADSFEILVENVPYGFLSYSGNGGVGTVNNDRACVPFYTYPAAEYYVRRSLGRMASDPLNKFWINLTADARIDLRIDCTQDPFRYDLQLVEADDPALILAQYFDLMVYGGDWIQAGKNAKSGRMGQSTDTALIDGTEPGEKEASYTTFGAKIASEGEASPAYLANRGLTGWGIAHCFEFPGYIRLSNTANSSGNMYGILTTPKLTALSGPTSITLTFDAVRFASTSDIPVKVLGAGTIKTASVRIEEGTAETAITPAADGQSIAITSTHCPKHANDDFKKWSCFTLTIDGATAETQIRWDTTGVGAESKDGRICLDNIAIRKN</sequence>
<gene>
    <name evidence="1" type="ORF">A5CBH24_14060</name>
</gene>
<evidence type="ECO:0008006" key="3">
    <source>
        <dbReference type="Google" id="ProtNLM"/>
    </source>
</evidence>
<keyword evidence="2" id="KW-1185">Reference proteome</keyword>
<proteinExistence type="predicted"/>
<dbReference type="EMBL" id="AP019735">
    <property type="protein sequence ID" value="BBL04093.1"/>
    <property type="molecule type" value="Genomic_DNA"/>
</dbReference>
<name>A0A4Y1WSM7_9BACT</name>